<dbReference type="GO" id="GO:0005615">
    <property type="term" value="C:extracellular space"/>
    <property type="evidence" value="ECO:0007669"/>
    <property type="project" value="TreeGrafter"/>
</dbReference>
<dbReference type="PROSITE" id="PS50279">
    <property type="entry name" value="BPTI_KUNITZ_2"/>
    <property type="match status" value="1"/>
</dbReference>
<dbReference type="SMART" id="SM00131">
    <property type="entry name" value="KU"/>
    <property type="match status" value="1"/>
</dbReference>
<evidence type="ECO:0000313" key="8">
    <source>
        <dbReference type="Proteomes" id="UP000807504"/>
    </source>
</evidence>
<evidence type="ECO:0000256" key="4">
    <source>
        <dbReference type="ARBA" id="ARBA00023157"/>
    </source>
</evidence>
<accession>A0A8T0DXP3</accession>
<name>A0A8T0DXP3_ARGBR</name>
<evidence type="ECO:0000256" key="2">
    <source>
        <dbReference type="ARBA" id="ARBA00022729"/>
    </source>
</evidence>
<dbReference type="Proteomes" id="UP000807504">
    <property type="component" value="Unassembled WGS sequence"/>
</dbReference>
<sequence>MKTLYILLVLALVGAAFAQSDPPKNCVDDKKTGMCRAYFPSWYYNKKSGKCEKFIYGGCGGNGNRYKSEDDCKKNCVKA</sequence>
<dbReference type="FunFam" id="4.10.410.10:FF:000006">
    <property type="entry name" value="Serine peptidase inhibitor, Kunitz type 1"/>
    <property type="match status" value="1"/>
</dbReference>
<dbReference type="PANTHER" id="PTHR10083">
    <property type="entry name" value="KUNITZ-TYPE PROTEASE INHIBITOR-RELATED"/>
    <property type="match status" value="1"/>
</dbReference>
<proteinExistence type="predicted"/>
<keyword evidence="4" id="KW-1015">Disulfide bond</keyword>
<dbReference type="CDD" id="cd00109">
    <property type="entry name" value="Kunitz-type"/>
    <property type="match status" value="1"/>
</dbReference>
<feature type="chain" id="PRO_5035829269" evidence="5">
    <location>
        <begin position="19"/>
        <end position="79"/>
    </location>
</feature>
<organism evidence="7 8">
    <name type="scientific">Argiope bruennichi</name>
    <name type="common">Wasp spider</name>
    <name type="synonym">Aranea bruennichi</name>
    <dbReference type="NCBI Taxonomy" id="94029"/>
    <lineage>
        <taxon>Eukaryota</taxon>
        <taxon>Metazoa</taxon>
        <taxon>Ecdysozoa</taxon>
        <taxon>Arthropoda</taxon>
        <taxon>Chelicerata</taxon>
        <taxon>Arachnida</taxon>
        <taxon>Araneae</taxon>
        <taxon>Araneomorphae</taxon>
        <taxon>Entelegynae</taxon>
        <taxon>Araneoidea</taxon>
        <taxon>Araneidae</taxon>
        <taxon>Argiope</taxon>
    </lineage>
</organism>
<comment type="caution">
    <text evidence="7">The sequence shown here is derived from an EMBL/GenBank/DDBJ whole genome shotgun (WGS) entry which is preliminary data.</text>
</comment>
<reference evidence="7" key="2">
    <citation type="submission" date="2020-06" db="EMBL/GenBank/DDBJ databases">
        <authorList>
            <person name="Sheffer M."/>
        </authorList>
    </citation>
    <scope>NUCLEOTIDE SEQUENCE</scope>
</reference>
<reference evidence="7" key="1">
    <citation type="journal article" date="2020" name="bioRxiv">
        <title>Chromosome-level reference genome of the European wasp spider Argiope bruennichi: a resource for studies on range expansion and evolutionary adaptation.</title>
        <authorList>
            <person name="Sheffer M.M."/>
            <person name="Hoppe A."/>
            <person name="Krehenwinkel H."/>
            <person name="Uhl G."/>
            <person name="Kuss A.W."/>
            <person name="Jensen L."/>
            <person name="Jensen C."/>
            <person name="Gillespie R.G."/>
            <person name="Hoff K.J."/>
            <person name="Prost S."/>
        </authorList>
    </citation>
    <scope>NUCLEOTIDE SEQUENCE</scope>
</reference>
<dbReference type="GO" id="GO:0004867">
    <property type="term" value="F:serine-type endopeptidase inhibitor activity"/>
    <property type="evidence" value="ECO:0007669"/>
    <property type="project" value="UniProtKB-KW"/>
</dbReference>
<dbReference type="Pfam" id="PF00014">
    <property type="entry name" value="Kunitz_BPTI"/>
    <property type="match status" value="1"/>
</dbReference>
<dbReference type="PANTHER" id="PTHR10083:SF374">
    <property type="entry name" value="BPTI_KUNITZ INHIBITOR DOMAIN-CONTAINING PROTEIN"/>
    <property type="match status" value="1"/>
</dbReference>
<keyword evidence="1" id="KW-0646">Protease inhibitor</keyword>
<gene>
    <name evidence="7" type="ORF">HNY73_021454</name>
</gene>
<dbReference type="PROSITE" id="PS00280">
    <property type="entry name" value="BPTI_KUNITZ_1"/>
    <property type="match status" value="1"/>
</dbReference>
<evidence type="ECO:0000259" key="6">
    <source>
        <dbReference type="PROSITE" id="PS50279"/>
    </source>
</evidence>
<dbReference type="InterPro" id="IPR002223">
    <property type="entry name" value="Kunitz_BPTI"/>
</dbReference>
<feature type="signal peptide" evidence="5">
    <location>
        <begin position="1"/>
        <end position="18"/>
    </location>
</feature>
<dbReference type="PRINTS" id="PR00759">
    <property type="entry name" value="BASICPTASE"/>
</dbReference>
<keyword evidence="3" id="KW-0722">Serine protease inhibitor</keyword>
<dbReference type="InterPro" id="IPR036880">
    <property type="entry name" value="Kunitz_BPTI_sf"/>
</dbReference>
<keyword evidence="2 5" id="KW-0732">Signal</keyword>
<evidence type="ECO:0000256" key="5">
    <source>
        <dbReference type="SAM" id="SignalP"/>
    </source>
</evidence>
<keyword evidence="8" id="KW-1185">Reference proteome</keyword>
<protein>
    <submittedName>
        <fullName evidence="7">Kunitz-type serine protease inhibitor like protein</fullName>
    </submittedName>
</protein>
<dbReference type="SUPFAM" id="SSF57362">
    <property type="entry name" value="BPTI-like"/>
    <property type="match status" value="1"/>
</dbReference>
<evidence type="ECO:0000256" key="3">
    <source>
        <dbReference type="ARBA" id="ARBA00022900"/>
    </source>
</evidence>
<dbReference type="Gene3D" id="4.10.410.10">
    <property type="entry name" value="Pancreatic trypsin inhibitor Kunitz domain"/>
    <property type="match status" value="1"/>
</dbReference>
<dbReference type="InterPro" id="IPR050098">
    <property type="entry name" value="TFPI/VKTCI-like"/>
</dbReference>
<dbReference type="EMBL" id="JABXBU010002231">
    <property type="protein sequence ID" value="KAF8763252.1"/>
    <property type="molecule type" value="Genomic_DNA"/>
</dbReference>
<evidence type="ECO:0000256" key="1">
    <source>
        <dbReference type="ARBA" id="ARBA00022690"/>
    </source>
</evidence>
<feature type="domain" description="BPTI/Kunitz inhibitor" evidence="6">
    <location>
        <begin position="26"/>
        <end position="76"/>
    </location>
</feature>
<dbReference type="AlphaFoldDB" id="A0A8T0DXP3"/>
<dbReference type="InterPro" id="IPR020901">
    <property type="entry name" value="Prtase_inh_Kunz-CS"/>
</dbReference>
<evidence type="ECO:0000313" key="7">
    <source>
        <dbReference type="EMBL" id="KAF8763252.1"/>
    </source>
</evidence>